<feature type="signal peptide" evidence="2">
    <location>
        <begin position="1"/>
        <end position="17"/>
    </location>
</feature>
<evidence type="ECO:0000313" key="4">
    <source>
        <dbReference type="EMBL" id="KAF2274337.1"/>
    </source>
</evidence>
<name>A0A6A6JDI2_WESOR</name>
<feature type="compositionally biased region" description="Basic and acidic residues" evidence="1">
    <location>
        <begin position="83"/>
        <end position="93"/>
    </location>
</feature>
<dbReference type="OrthoDB" id="64281at2759"/>
<feature type="region of interest" description="Disordered" evidence="1">
    <location>
        <begin position="74"/>
        <end position="94"/>
    </location>
</feature>
<feature type="non-terminal residue" evidence="4">
    <location>
        <position position="1"/>
    </location>
</feature>
<dbReference type="AlphaFoldDB" id="A0A6A6JDI2"/>
<dbReference type="InterPro" id="IPR055915">
    <property type="entry name" value="DUF7492"/>
</dbReference>
<dbReference type="Proteomes" id="UP000800097">
    <property type="component" value="Unassembled WGS sequence"/>
</dbReference>
<evidence type="ECO:0000259" key="3">
    <source>
        <dbReference type="Pfam" id="PF24320"/>
    </source>
</evidence>
<protein>
    <recommendedName>
        <fullName evidence="3">DUF7492 domain-containing protein</fullName>
    </recommendedName>
</protein>
<feature type="non-terminal residue" evidence="4">
    <location>
        <position position="381"/>
    </location>
</feature>
<gene>
    <name evidence="4" type="ORF">EI97DRAFT_345050</name>
</gene>
<evidence type="ECO:0000256" key="2">
    <source>
        <dbReference type="SAM" id="SignalP"/>
    </source>
</evidence>
<dbReference type="EMBL" id="ML986503">
    <property type="protein sequence ID" value="KAF2274337.1"/>
    <property type="molecule type" value="Genomic_DNA"/>
</dbReference>
<dbReference type="GeneID" id="54547943"/>
<sequence>SLSTALLLAGALPGVLGHTWIEQLRNIDAQGNYVGEFGYPRGMYSKTDPGYDGDKMNHQVPSVKEKSFPFISADSPLCHPAQRKPEQSSDKYPRLKTAPGQFIAMRYMENGHITKPETRLGKPDQSGPVYIYGTTQPKEDEKLANVLQWTADGQGGDKRGVLLTVNNYDDGRCYEINDKPISKERQAKFPNYAAGQVSDGPGNYPLFCESNVAIPKDAAVGKPYTLYWVWQWNTVPGVDPGLPKGQDEYYTTCMDVDVVDVIQQGAKAQLGLVQQDAMSVAPDGFRSRTAVITDAMSFEMGPVFNTTRTATGSVPSVTMTQTTLVTSSGAPFQNSTASLQIPTLTKRPGDVPTATPTDGDDVVRITVTQRVTVTAPAVTAT</sequence>
<feature type="domain" description="DUF7492" evidence="3">
    <location>
        <begin position="16"/>
        <end position="274"/>
    </location>
</feature>
<reference evidence="4" key="1">
    <citation type="journal article" date="2020" name="Stud. Mycol.">
        <title>101 Dothideomycetes genomes: a test case for predicting lifestyles and emergence of pathogens.</title>
        <authorList>
            <person name="Haridas S."/>
            <person name="Albert R."/>
            <person name="Binder M."/>
            <person name="Bloem J."/>
            <person name="Labutti K."/>
            <person name="Salamov A."/>
            <person name="Andreopoulos B."/>
            <person name="Baker S."/>
            <person name="Barry K."/>
            <person name="Bills G."/>
            <person name="Bluhm B."/>
            <person name="Cannon C."/>
            <person name="Castanera R."/>
            <person name="Culley D."/>
            <person name="Daum C."/>
            <person name="Ezra D."/>
            <person name="Gonzalez J."/>
            <person name="Henrissat B."/>
            <person name="Kuo A."/>
            <person name="Liang C."/>
            <person name="Lipzen A."/>
            <person name="Lutzoni F."/>
            <person name="Magnuson J."/>
            <person name="Mondo S."/>
            <person name="Nolan M."/>
            <person name="Ohm R."/>
            <person name="Pangilinan J."/>
            <person name="Park H.-J."/>
            <person name="Ramirez L."/>
            <person name="Alfaro M."/>
            <person name="Sun H."/>
            <person name="Tritt A."/>
            <person name="Yoshinaga Y."/>
            <person name="Zwiers L.-H."/>
            <person name="Turgeon B."/>
            <person name="Goodwin S."/>
            <person name="Spatafora J."/>
            <person name="Crous P."/>
            <person name="Grigoriev I."/>
        </authorList>
    </citation>
    <scope>NUCLEOTIDE SEQUENCE</scope>
    <source>
        <strain evidence="4">CBS 379.55</strain>
    </source>
</reference>
<dbReference type="RefSeq" id="XP_033651876.1">
    <property type="nucleotide sequence ID" value="XM_033794768.1"/>
</dbReference>
<accession>A0A6A6JDI2</accession>
<organism evidence="4 5">
    <name type="scientific">Westerdykella ornata</name>
    <dbReference type="NCBI Taxonomy" id="318751"/>
    <lineage>
        <taxon>Eukaryota</taxon>
        <taxon>Fungi</taxon>
        <taxon>Dikarya</taxon>
        <taxon>Ascomycota</taxon>
        <taxon>Pezizomycotina</taxon>
        <taxon>Dothideomycetes</taxon>
        <taxon>Pleosporomycetidae</taxon>
        <taxon>Pleosporales</taxon>
        <taxon>Sporormiaceae</taxon>
        <taxon>Westerdykella</taxon>
    </lineage>
</organism>
<proteinExistence type="predicted"/>
<keyword evidence="5" id="KW-1185">Reference proteome</keyword>
<dbReference type="Pfam" id="PF24320">
    <property type="entry name" value="DUF7492"/>
    <property type="match status" value="1"/>
</dbReference>
<keyword evidence="2" id="KW-0732">Signal</keyword>
<feature type="chain" id="PRO_5025569043" description="DUF7492 domain-containing protein" evidence="2">
    <location>
        <begin position="18"/>
        <end position="381"/>
    </location>
</feature>
<evidence type="ECO:0000313" key="5">
    <source>
        <dbReference type="Proteomes" id="UP000800097"/>
    </source>
</evidence>
<evidence type="ECO:0000256" key="1">
    <source>
        <dbReference type="SAM" id="MobiDB-lite"/>
    </source>
</evidence>